<feature type="domain" description="N-acetyltransferase" evidence="1">
    <location>
        <begin position="15"/>
        <end position="179"/>
    </location>
</feature>
<dbReference type="EMBL" id="FNBD01000005">
    <property type="protein sequence ID" value="SDE96180.1"/>
    <property type="molecule type" value="Genomic_DNA"/>
</dbReference>
<dbReference type="SUPFAM" id="SSF55729">
    <property type="entry name" value="Acyl-CoA N-acyltransferases (Nat)"/>
    <property type="match status" value="1"/>
</dbReference>
<keyword evidence="3" id="KW-1185">Reference proteome</keyword>
<gene>
    <name evidence="2" type="ORF">SAMN04487992_105316</name>
</gene>
<dbReference type="AlphaFoldDB" id="A0A1G7H6W8"/>
<dbReference type="Proteomes" id="UP000182114">
    <property type="component" value="Unassembled WGS sequence"/>
</dbReference>
<dbReference type="Pfam" id="PF00583">
    <property type="entry name" value="Acetyltransf_1"/>
    <property type="match status" value="1"/>
</dbReference>
<dbReference type="RefSeq" id="WP_074538386.1">
    <property type="nucleotide sequence ID" value="NZ_FNBD01000005.1"/>
</dbReference>
<dbReference type="InterPro" id="IPR000182">
    <property type="entry name" value="GNAT_dom"/>
</dbReference>
<accession>A0A1G7H6W8</accession>
<evidence type="ECO:0000313" key="2">
    <source>
        <dbReference type="EMBL" id="SDE96180.1"/>
    </source>
</evidence>
<keyword evidence="2" id="KW-0687">Ribonucleoprotein</keyword>
<dbReference type="Gene3D" id="3.40.630.30">
    <property type="match status" value="1"/>
</dbReference>
<keyword evidence="2" id="KW-0689">Ribosomal protein</keyword>
<proteinExistence type="predicted"/>
<dbReference type="eggNOG" id="COG1247">
    <property type="taxonomic scope" value="Bacteria"/>
</dbReference>
<dbReference type="PROSITE" id="PS51186">
    <property type="entry name" value="GNAT"/>
    <property type="match status" value="1"/>
</dbReference>
<name>A0A1G7H6W8_9FLAO</name>
<reference evidence="3" key="1">
    <citation type="submission" date="2016-10" db="EMBL/GenBank/DDBJ databases">
        <authorList>
            <person name="Varghese N."/>
            <person name="Submissions S."/>
        </authorList>
    </citation>
    <scope>NUCLEOTIDE SEQUENCE [LARGE SCALE GENOMIC DNA]</scope>
    <source>
        <strain evidence="3">DSM 24729</strain>
    </source>
</reference>
<protein>
    <submittedName>
        <fullName evidence="2">Ribosomal protein S18 acetylase RimI</fullName>
    </submittedName>
</protein>
<evidence type="ECO:0000259" key="1">
    <source>
        <dbReference type="PROSITE" id="PS51186"/>
    </source>
</evidence>
<dbReference type="GO" id="GO:0005840">
    <property type="term" value="C:ribosome"/>
    <property type="evidence" value="ECO:0007669"/>
    <property type="project" value="UniProtKB-KW"/>
</dbReference>
<evidence type="ECO:0000313" key="3">
    <source>
        <dbReference type="Proteomes" id="UP000182114"/>
    </source>
</evidence>
<sequence length="179" mass="20677">MKITYCSSKTEKELVQIVRLQQENLYHNVSNEEKLAEGFLTVEHTLQLLDQMGKVCSHTIAKDEQGNLAGYALSMHPSFKDDIEVLKPLFEVLDPLIAPEEKYMLMGQICVSKNHRKQGVFRGLYAHMKEQLKQEYDTIVTEIDALNNRSMQAHKAVGFEEMARYTANEQEWVVVRMQL</sequence>
<dbReference type="InterPro" id="IPR016181">
    <property type="entry name" value="Acyl_CoA_acyltransferase"/>
</dbReference>
<dbReference type="GO" id="GO:0016747">
    <property type="term" value="F:acyltransferase activity, transferring groups other than amino-acyl groups"/>
    <property type="evidence" value="ECO:0007669"/>
    <property type="project" value="InterPro"/>
</dbReference>
<organism evidence="2 3">
    <name type="scientific">Cellulophaga baltica</name>
    <dbReference type="NCBI Taxonomy" id="76594"/>
    <lineage>
        <taxon>Bacteria</taxon>
        <taxon>Pseudomonadati</taxon>
        <taxon>Bacteroidota</taxon>
        <taxon>Flavobacteriia</taxon>
        <taxon>Flavobacteriales</taxon>
        <taxon>Flavobacteriaceae</taxon>
        <taxon>Cellulophaga</taxon>
    </lineage>
</organism>